<dbReference type="RefSeq" id="XP_016608715.1">
    <property type="nucleotide sequence ID" value="XM_016752046.1"/>
</dbReference>
<gene>
    <name evidence="2" type="ORF">SPPG_03799</name>
</gene>
<keyword evidence="3" id="KW-1185">Reference proteome</keyword>
<dbReference type="InterPro" id="IPR036047">
    <property type="entry name" value="F-box-like_dom_sf"/>
</dbReference>
<dbReference type="OrthoDB" id="270318at2759"/>
<feature type="chain" id="PRO_5005540055" description="F-box domain-containing protein" evidence="1">
    <location>
        <begin position="18"/>
        <end position="459"/>
    </location>
</feature>
<feature type="signal peptide" evidence="1">
    <location>
        <begin position="1"/>
        <end position="17"/>
    </location>
</feature>
<name>A0A0L0HGU2_SPIPD</name>
<dbReference type="InParanoid" id="A0A0L0HGU2"/>
<organism evidence="2 3">
    <name type="scientific">Spizellomyces punctatus (strain DAOM BR117)</name>
    <dbReference type="NCBI Taxonomy" id="645134"/>
    <lineage>
        <taxon>Eukaryota</taxon>
        <taxon>Fungi</taxon>
        <taxon>Fungi incertae sedis</taxon>
        <taxon>Chytridiomycota</taxon>
        <taxon>Chytridiomycota incertae sedis</taxon>
        <taxon>Chytridiomycetes</taxon>
        <taxon>Spizellomycetales</taxon>
        <taxon>Spizellomycetaceae</taxon>
        <taxon>Spizellomyces</taxon>
    </lineage>
</organism>
<evidence type="ECO:0000313" key="2">
    <source>
        <dbReference type="EMBL" id="KND00676.1"/>
    </source>
</evidence>
<reference evidence="2 3" key="1">
    <citation type="submission" date="2009-08" db="EMBL/GenBank/DDBJ databases">
        <title>The Genome Sequence of Spizellomyces punctatus strain DAOM BR117.</title>
        <authorList>
            <consortium name="The Broad Institute Genome Sequencing Platform"/>
            <person name="Russ C."/>
            <person name="Cuomo C."/>
            <person name="Shea T."/>
            <person name="Young S.K."/>
            <person name="Zeng Q."/>
            <person name="Koehrsen M."/>
            <person name="Haas B."/>
            <person name="Borodovsky M."/>
            <person name="Guigo R."/>
            <person name="Alvarado L."/>
            <person name="Berlin A."/>
            <person name="Bochicchio J."/>
            <person name="Borenstein D."/>
            <person name="Chapman S."/>
            <person name="Chen Z."/>
            <person name="Engels R."/>
            <person name="Freedman E."/>
            <person name="Gellesch M."/>
            <person name="Goldberg J."/>
            <person name="Griggs A."/>
            <person name="Gujja S."/>
            <person name="Heiman D."/>
            <person name="Hepburn T."/>
            <person name="Howarth C."/>
            <person name="Jen D."/>
            <person name="Larson L."/>
            <person name="Lewis B."/>
            <person name="Mehta T."/>
            <person name="Park D."/>
            <person name="Pearson M."/>
            <person name="Roberts A."/>
            <person name="Saif S."/>
            <person name="Shenoy N."/>
            <person name="Sisk P."/>
            <person name="Stolte C."/>
            <person name="Sykes S."/>
            <person name="Thomson T."/>
            <person name="Walk T."/>
            <person name="White J."/>
            <person name="Yandava C."/>
            <person name="Burger G."/>
            <person name="Gray M.W."/>
            <person name="Holland P.W.H."/>
            <person name="King N."/>
            <person name="Lang F.B.F."/>
            <person name="Roger A.J."/>
            <person name="Ruiz-Trillo I."/>
            <person name="Lander E."/>
            <person name="Nusbaum C."/>
        </authorList>
    </citation>
    <scope>NUCLEOTIDE SEQUENCE [LARGE SCALE GENOMIC DNA]</scope>
    <source>
        <strain evidence="2 3">DAOM BR117</strain>
    </source>
</reference>
<dbReference type="Proteomes" id="UP000053201">
    <property type="component" value="Unassembled WGS sequence"/>
</dbReference>
<dbReference type="VEuPathDB" id="FungiDB:SPPG_03799"/>
<evidence type="ECO:0008006" key="4">
    <source>
        <dbReference type="Google" id="ProtNLM"/>
    </source>
</evidence>
<dbReference type="CDD" id="cd09917">
    <property type="entry name" value="F-box_SF"/>
    <property type="match status" value="1"/>
</dbReference>
<dbReference type="GeneID" id="27687287"/>
<sequence length="459" mass="51826">MAHWQALPLELWTVIFTFVPDPSSLSLTCKTLHTLTHDPYTVSKWLITAYGRALAFYRGWMERRRVLNWDVALQMVKAGAMLQRFFVQMVVKEMGKASVEPGFYAFLVGEGFKKFGTEVDYTGDDAAAFSTALFTTVSLPHLHRLITTFHFHPLKPLITHPEESIYRLSKLDMALLDHLLGTGWDPTPFNDGVMRRVVTDDVTPDVLTSYLTRGFTLTPQSIKAALRKCDEGTLTSLKTHVEPTLLESAVHDLFIDNLAPDFQFSNGLVAFLLRHFRIPDPIVEQALVDPHPSETCLPLTPITRCFKQPKPGVAWRWILRTYGPTHRFTQYCFDDALLRLSHPDGNVRPTTHDFLASGVKFSPRHVRYLSAIAMGCAGFAVLAAHDLLQRMRQQVVSDGGDAWAEVFGSEMEHLKNLPCKKEDGDMPVWASTRRPSDPPFPAAWFVREMESIVEEIGKG</sequence>
<dbReference type="EMBL" id="KQ257455">
    <property type="protein sequence ID" value="KND00676.1"/>
    <property type="molecule type" value="Genomic_DNA"/>
</dbReference>
<protein>
    <recommendedName>
        <fullName evidence="4">F-box domain-containing protein</fullName>
    </recommendedName>
</protein>
<keyword evidence="1" id="KW-0732">Signal</keyword>
<evidence type="ECO:0000313" key="3">
    <source>
        <dbReference type="Proteomes" id="UP000053201"/>
    </source>
</evidence>
<evidence type="ECO:0000256" key="1">
    <source>
        <dbReference type="SAM" id="SignalP"/>
    </source>
</evidence>
<proteinExistence type="predicted"/>
<accession>A0A0L0HGU2</accession>
<dbReference type="AlphaFoldDB" id="A0A0L0HGU2"/>
<dbReference type="SUPFAM" id="SSF81383">
    <property type="entry name" value="F-box domain"/>
    <property type="match status" value="1"/>
</dbReference>